<evidence type="ECO:0000313" key="2">
    <source>
        <dbReference type="Proteomes" id="UP001597139"/>
    </source>
</evidence>
<comment type="caution">
    <text evidence="1">The sequence shown here is derived from an EMBL/GenBank/DDBJ whole genome shotgun (WGS) entry which is preliminary data.</text>
</comment>
<dbReference type="AlphaFoldDB" id="A0ABD6BU09"/>
<evidence type="ECO:0000313" key="1">
    <source>
        <dbReference type="EMBL" id="MFD1568181.1"/>
    </source>
</evidence>
<dbReference type="PROSITE" id="PS51257">
    <property type="entry name" value="PROKAR_LIPOPROTEIN"/>
    <property type="match status" value="1"/>
</dbReference>
<dbReference type="InterPro" id="IPR006311">
    <property type="entry name" value="TAT_signal"/>
</dbReference>
<sequence>MIADRQPSRRRFLAGVAAGTVLGLAGCSTPGTNFASYSTVGDSVDGLDYAGTLDRARSAGYTVEAPFYVNARLRIGLPADAPALTSRFGDDARVVLTQFRYSETRFVEADFTGSEAPRLVIFDEELGFEQPFRPTNLPPDDWLREQFALLFPDGDAAAFVADAKEVASRAEENYVSVSVEGTPDFEAVTTAFEARAAATTTSETQGDGWITLTYAADGAEFGSFAVVVPSAQIGTRDSGHRYEIKLDRAGGFRLQVRLPAGEEMPESEYRAVFREMFEALGLPADRVAGYEFEYSPSVW</sequence>
<dbReference type="EMBL" id="JBHUCZ010000010">
    <property type="protein sequence ID" value="MFD1568181.1"/>
    <property type="molecule type" value="Genomic_DNA"/>
</dbReference>
<protein>
    <submittedName>
        <fullName evidence="1">Twin-arginine translocation signal domain-containing protein</fullName>
    </submittedName>
</protein>
<name>A0ABD6BU09_9EURY</name>
<dbReference type="Proteomes" id="UP001597139">
    <property type="component" value="Unassembled WGS sequence"/>
</dbReference>
<dbReference type="PROSITE" id="PS51318">
    <property type="entry name" value="TAT"/>
    <property type="match status" value="1"/>
</dbReference>
<keyword evidence="2" id="KW-1185">Reference proteome</keyword>
<organism evidence="1 2">
    <name type="scientific">Halolamina litorea</name>
    <dbReference type="NCBI Taxonomy" id="1515593"/>
    <lineage>
        <taxon>Archaea</taxon>
        <taxon>Methanobacteriati</taxon>
        <taxon>Methanobacteriota</taxon>
        <taxon>Stenosarchaea group</taxon>
        <taxon>Halobacteria</taxon>
        <taxon>Halobacteriales</taxon>
        <taxon>Haloferacaceae</taxon>
    </lineage>
</organism>
<dbReference type="RefSeq" id="WP_267647824.1">
    <property type="nucleotide sequence ID" value="NZ_JANHGR010000002.1"/>
</dbReference>
<reference evidence="1 2" key="1">
    <citation type="journal article" date="2019" name="Int. J. Syst. Evol. Microbiol.">
        <title>The Global Catalogue of Microorganisms (GCM) 10K type strain sequencing project: providing services to taxonomists for standard genome sequencing and annotation.</title>
        <authorList>
            <consortium name="The Broad Institute Genomics Platform"/>
            <consortium name="The Broad Institute Genome Sequencing Center for Infectious Disease"/>
            <person name="Wu L."/>
            <person name="Ma J."/>
        </authorList>
    </citation>
    <scope>NUCLEOTIDE SEQUENCE [LARGE SCALE GENOMIC DNA]</scope>
    <source>
        <strain evidence="1 2">CGMCC 1.12859</strain>
    </source>
</reference>
<accession>A0ABD6BU09</accession>
<dbReference type="InterPro" id="IPR019546">
    <property type="entry name" value="TAT_signal_bac_arc"/>
</dbReference>
<proteinExistence type="predicted"/>
<gene>
    <name evidence="1" type="ORF">ACFSAU_11825</name>
</gene>
<dbReference type="NCBIfam" id="TIGR01409">
    <property type="entry name" value="TAT_signal_seq"/>
    <property type="match status" value="1"/>
</dbReference>